<keyword evidence="3" id="KW-1185">Reference proteome</keyword>
<name>A0A3N4LDT6_9PEZI</name>
<sequence length="189" mass="20763">MVSDGDGMRLDGDADSTIKQAADKVGFNDDGIPGKLYTFWWKHIHRGVQNWDCYGPEEAGTSRWDAFCEWAAGQPTMAPRGQLEYQNESIRKHVRILCDDIAKKARTSRQGTWNVVHQARAAYQAANNGGPANIEPPKWPLPATQELGAATTGPSYMPRNPKGKGSVLLQNATTELNAEKTRVTARGPN</sequence>
<reference evidence="2 3" key="1">
    <citation type="journal article" date="2018" name="Nat. Ecol. Evol.">
        <title>Pezizomycetes genomes reveal the molecular basis of ectomycorrhizal truffle lifestyle.</title>
        <authorList>
            <person name="Murat C."/>
            <person name="Payen T."/>
            <person name="Noel B."/>
            <person name="Kuo A."/>
            <person name="Morin E."/>
            <person name="Chen J."/>
            <person name="Kohler A."/>
            <person name="Krizsan K."/>
            <person name="Balestrini R."/>
            <person name="Da Silva C."/>
            <person name="Montanini B."/>
            <person name="Hainaut M."/>
            <person name="Levati E."/>
            <person name="Barry K.W."/>
            <person name="Belfiori B."/>
            <person name="Cichocki N."/>
            <person name="Clum A."/>
            <person name="Dockter R.B."/>
            <person name="Fauchery L."/>
            <person name="Guy J."/>
            <person name="Iotti M."/>
            <person name="Le Tacon F."/>
            <person name="Lindquist E.A."/>
            <person name="Lipzen A."/>
            <person name="Malagnac F."/>
            <person name="Mello A."/>
            <person name="Molinier V."/>
            <person name="Miyauchi S."/>
            <person name="Poulain J."/>
            <person name="Riccioni C."/>
            <person name="Rubini A."/>
            <person name="Sitrit Y."/>
            <person name="Splivallo R."/>
            <person name="Traeger S."/>
            <person name="Wang M."/>
            <person name="Zifcakova L."/>
            <person name="Wipf D."/>
            <person name="Zambonelli A."/>
            <person name="Paolocci F."/>
            <person name="Nowrousian M."/>
            <person name="Ottonello S."/>
            <person name="Baldrian P."/>
            <person name="Spatafora J.W."/>
            <person name="Henrissat B."/>
            <person name="Nagy L.G."/>
            <person name="Aury J.M."/>
            <person name="Wincker P."/>
            <person name="Grigoriev I.V."/>
            <person name="Bonfante P."/>
            <person name="Martin F.M."/>
        </authorList>
    </citation>
    <scope>NUCLEOTIDE SEQUENCE [LARGE SCALE GENOMIC DNA]</scope>
    <source>
        <strain evidence="2 3">ATCC MYA-4762</strain>
    </source>
</reference>
<accession>A0A3N4LDT6</accession>
<gene>
    <name evidence="2" type="ORF">L211DRAFT_853014</name>
</gene>
<organism evidence="2 3">
    <name type="scientific">Terfezia boudieri ATCC MYA-4762</name>
    <dbReference type="NCBI Taxonomy" id="1051890"/>
    <lineage>
        <taxon>Eukaryota</taxon>
        <taxon>Fungi</taxon>
        <taxon>Dikarya</taxon>
        <taxon>Ascomycota</taxon>
        <taxon>Pezizomycotina</taxon>
        <taxon>Pezizomycetes</taxon>
        <taxon>Pezizales</taxon>
        <taxon>Pezizaceae</taxon>
        <taxon>Terfezia</taxon>
    </lineage>
</organism>
<feature type="region of interest" description="Disordered" evidence="1">
    <location>
        <begin position="146"/>
        <end position="166"/>
    </location>
</feature>
<dbReference type="EMBL" id="ML121586">
    <property type="protein sequence ID" value="RPB19632.1"/>
    <property type="molecule type" value="Genomic_DNA"/>
</dbReference>
<evidence type="ECO:0000313" key="3">
    <source>
        <dbReference type="Proteomes" id="UP000267821"/>
    </source>
</evidence>
<proteinExistence type="predicted"/>
<dbReference type="OrthoDB" id="5480009at2759"/>
<dbReference type="AlphaFoldDB" id="A0A3N4LDT6"/>
<dbReference type="Proteomes" id="UP000267821">
    <property type="component" value="Unassembled WGS sequence"/>
</dbReference>
<evidence type="ECO:0000313" key="2">
    <source>
        <dbReference type="EMBL" id="RPB19632.1"/>
    </source>
</evidence>
<protein>
    <submittedName>
        <fullName evidence="2">Uncharacterized protein</fullName>
    </submittedName>
</protein>
<evidence type="ECO:0000256" key="1">
    <source>
        <dbReference type="SAM" id="MobiDB-lite"/>
    </source>
</evidence>
<dbReference type="InParanoid" id="A0A3N4LDT6"/>